<dbReference type="VEuPathDB" id="FungiDB:PC110_g6783"/>
<dbReference type="InterPro" id="IPR051681">
    <property type="entry name" value="Ser/Thr_Kinases-Pseudokinases"/>
</dbReference>
<name>A0A329SJM4_9STRA</name>
<feature type="signal peptide" evidence="3">
    <location>
        <begin position="1"/>
        <end position="22"/>
    </location>
</feature>
<reference evidence="4 5" key="1">
    <citation type="submission" date="2018-01" db="EMBL/GenBank/DDBJ databases">
        <title>Draft genome of the strawberry crown rot pathogen Phytophthora cactorum.</title>
        <authorList>
            <person name="Armitage A.D."/>
            <person name="Lysoe E."/>
            <person name="Nellist C.F."/>
            <person name="Harrison R.J."/>
            <person name="Brurberg M.B."/>
        </authorList>
    </citation>
    <scope>NUCLEOTIDE SEQUENCE [LARGE SCALE GENOMIC DNA]</scope>
    <source>
        <strain evidence="4 5">10300</strain>
    </source>
</reference>
<proteinExistence type="predicted"/>
<dbReference type="PANTHER" id="PTHR44329">
    <property type="entry name" value="SERINE/THREONINE-PROTEIN KINASE TNNI3K-RELATED"/>
    <property type="match status" value="1"/>
</dbReference>
<dbReference type="EMBL" id="MJFZ01000125">
    <property type="protein sequence ID" value="RAW36939.1"/>
    <property type="molecule type" value="Genomic_DNA"/>
</dbReference>
<organism evidence="4 5">
    <name type="scientific">Phytophthora cactorum</name>
    <dbReference type="NCBI Taxonomy" id="29920"/>
    <lineage>
        <taxon>Eukaryota</taxon>
        <taxon>Sar</taxon>
        <taxon>Stramenopiles</taxon>
        <taxon>Oomycota</taxon>
        <taxon>Peronosporomycetes</taxon>
        <taxon>Peronosporales</taxon>
        <taxon>Peronosporaceae</taxon>
        <taxon>Phytophthora</taxon>
    </lineage>
</organism>
<evidence type="ECO:0000256" key="3">
    <source>
        <dbReference type="SAM" id="SignalP"/>
    </source>
</evidence>
<feature type="transmembrane region" description="Helical" evidence="2">
    <location>
        <begin position="237"/>
        <end position="262"/>
    </location>
</feature>
<dbReference type="CDD" id="cd12087">
    <property type="entry name" value="TM_EGFR-like"/>
    <property type="match status" value="1"/>
</dbReference>
<dbReference type="SMART" id="SM00220">
    <property type="entry name" value="S_TKc"/>
    <property type="match status" value="1"/>
</dbReference>
<dbReference type="GO" id="GO:0004674">
    <property type="term" value="F:protein serine/threonine kinase activity"/>
    <property type="evidence" value="ECO:0007669"/>
    <property type="project" value="TreeGrafter"/>
</dbReference>
<evidence type="ECO:0000256" key="2">
    <source>
        <dbReference type="SAM" id="Phobius"/>
    </source>
</evidence>
<dbReference type="InterPro" id="IPR000719">
    <property type="entry name" value="Prot_kinase_dom"/>
</dbReference>
<feature type="compositionally biased region" description="Low complexity" evidence="1">
    <location>
        <begin position="212"/>
        <end position="223"/>
    </location>
</feature>
<dbReference type="InterPro" id="IPR008271">
    <property type="entry name" value="Ser/Thr_kinase_AS"/>
</dbReference>
<dbReference type="Pfam" id="PF00069">
    <property type="entry name" value="Pkinase"/>
    <property type="match status" value="1"/>
</dbReference>
<dbReference type="PROSITE" id="PS00108">
    <property type="entry name" value="PROTEIN_KINASE_ST"/>
    <property type="match status" value="1"/>
</dbReference>
<dbReference type="GO" id="GO:0005524">
    <property type="term" value="F:ATP binding"/>
    <property type="evidence" value="ECO:0007669"/>
    <property type="project" value="InterPro"/>
</dbReference>
<evidence type="ECO:0000256" key="1">
    <source>
        <dbReference type="SAM" id="MobiDB-lite"/>
    </source>
</evidence>
<protein>
    <submittedName>
        <fullName evidence="4">Uncharacterized protein</fullName>
    </submittedName>
</protein>
<dbReference type="Gene3D" id="1.10.510.10">
    <property type="entry name" value="Transferase(Phosphotransferase) domain 1"/>
    <property type="match status" value="1"/>
</dbReference>
<comment type="caution">
    <text evidence="4">The sequence shown here is derived from an EMBL/GenBank/DDBJ whole genome shotgun (WGS) entry which is preliminary data.</text>
</comment>
<dbReference type="SUPFAM" id="SSF56112">
    <property type="entry name" value="Protein kinase-like (PK-like)"/>
    <property type="match status" value="1"/>
</dbReference>
<evidence type="ECO:0000313" key="5">
    <source>
        <dbReference type="Proteomes" id="UP000251314"/>
    </source>
</evidence>
<dbReference type="AlphaFoldDB" id="A0A329SJM4"/>
<keyword evidence="2" id="KW-0812">Transmembrane</keyword>
<keyword evidence="2" id="KW-1133">Transmembrane helix</keyword>
<dbReference type="Gene3D" id="3.30.200.20">
    <property type="entry name" value="Phosphorylase Kinase, domain 1"/>
    <property type="match status" value="1"/>
</dbReference>
<dbReference type="PROSITE" id="PS50011">
    <property type="entry name" value="PROTEIN_KINASE_DOM"/>
    <property type="match status" value="1"/>
</dbReference>
<sequence>MALFILGVLFLAWSLLFTSVQARTVSFTSYFADDACSGTPQFIYEEDVESCQFSDCATLSVDEAANSTRVDCYGNDRAETAALFADSDAPYVLLEQYTPANTCDNYSNSQAFYADGLCRALPNTTTYGSAIASVNEDLSVKLQLFSDAACTEMESNYSVASGDVQWTCFVGYTSDYGLVFYTSASKTYSSTSGDGNGSTTGSDFTIVHVGSSSSGSEVTATSEPATSVSNDGSSSSVGAGVIAAIVVGCVVVLALIAGLIWWRKRRERVNEGSQRGNKDAYGEVLLGQDSQGRTTSTQQGASSDFSATEGLWTDEAIVAARIPREKVLLQQKISRGGYGEVYVGTFNGQRVAVKMLLPETRKRIQSVNEFLAEVKLMASLEHPRIVEFIGVAWDSLTDLCVVSQFMEGGDLRALLNGYQNERHVGFDYTKVKIALHVAHALTYMHSFDPPLIHRDLKSKNILLTEDLDAKLTDFGASRERVDRTMTAGIGTSLWMAPEMMTGEKYDEKADIFSFGVVLSELDSNVLPYANTGKNRQASDLAILQLVMQGKLHVKFSETCPPIILELGMACVAIDPVARPTAAEALYQLQVALAEQQ</sequence>
<keyword evidence="5" id="KW-1185">Reference proteome</keyword>
<evidence type="ECO:0000313" key="4">
    <source>
        <dbReference type="EMBL" id="RAW36939.1"/>
    </source>
</evidence>
<keyword evidence="3" id="KW-0732">Signal</keyword>
<feature type="chain" id="PRO_5044275410" evidence="3">
    <location>
        <begin position="23"/>
        <end position="596"/>
    </location>
</feature>
<keyword evidence="2" id="KW-0472">Membrane</keyword>
<dbReference type="InterPro" id="IPR011009">
    <property type="entry name" value="Kinase-like_dom_sf"/>
</dbReference>
<dbReference type="STRING" id="29920.A0A329SJM4"/>
<feature type="region of interest" description="Disordered" evidence="1">
    <location>
        <begin position="212"/>
        <end position="233"/>
    </location>
</feature>
<accession>A0A329SJM4</accession>
<gene>
    <name evidence="4" type="ORF">PC110_g6783</name>
</gene>
<dbReference type="Proteomes" id="UP000251314">
    <property type="component" value="Unassembled WGS sequence"/>
</dbReference>
<dbReference type="OrthoDB" id="117700at2759"/>
<dbReference type="PANTHER" id="PTHR44329:SF214">
    <property type="entry name" value="PROTEIN KINASE DOMAIN-CONTAINING PROTEIN"/>
    <property type="match status" value="1"/>
</dbReference>